<reference evidence="2 3" key="1">
    <citation type="journal article" date="2012" name="Genome Biol.">
        <title>Genome and low-iron response of an oceanic diatom adapted to chronic iron limitation.</title>
        <authorList>
            <person name="Lommer M."/>
            <person name="Specht M."/>
            <person name="Roy A.S."/>
            <person name="Kraemer L."/>
            <person name="Andreson R."/>
            <person name="Gutowska M.A."/>
            <person name="Wolf J."/>
            <person name="Bergner S.V."/>
            <person name="Schilhabel M.B."/>
            <person name="Klostermeier U.C."/>
            <person name="Beiko R.G."/>
            <person name="Rosenstiel P."/>
            <person name="Hippler M."/>
            <person name="Laroche J."/>
        </authorList>
    </citation>
    <scope>NUCLEOTIDE SEQUENCE [LARGE SCALE GENOMIC DNA]</scope>
    <source>
        <strain evidence="2 3">CCMP1005</strain>
    </source>
</reference>
<dbReference type="Proteomes" id="UP000266841">
    <property type="component" value="Unassembled WGS sequence"/>
</dbReference>
<accession>K0RKX0</accession>
<gene>
    <name evidence="2" type="ORF">THAOC_33974</name>
</gene>
<feature type="compositionally biased region" description="Basic and acidic residues" evidence="1">
    <location>
        <begin position="111"/>
        <end position="127"/>
    </location>
</feature>
<evidence type="ECO:0000313" key="3">
    <source>
        <dbReference type="Proteomes" id="UP000266841"/>
    </source>
</evidence>
<protein>
    <submittedName>
        <fullName evidence="2">Uncharacterized protein</fullName>
    </submittedName>
</protein>
<comment type="caution">
    <text evidence="2">The sequence shown here is derived from an EMBL/GenBank/DDBJ whole genome shotgun (WGS) entry which is preliminary data.</text>
</comment>
<keyword evidence="3" id="KW-1185">Reference proteome</keyword>
<feature type="compositionally biased region" description="Basic and acidic residues" evidence="1">
    <location>
        <begin position="136"/>
        <end position="157"/>
    </location>
</feature>
<dbReference type="AlphaFoldDB" id="K0RKX0"/>
<proteinExistence type="predicted"/>
<name>K0RKX0_THAOC</name>
<dbReference type="EMBL" id="AGNL01047106">
    <property type="protein sequence ID" value="EJK47312.1"/>
    <property type="molecule type" value="Genomic_DNA"/>
</dbReference>
<feature type="region of interest" description="Disordered" evidence="1">
    <location>
        <begin position="68"/>
        <end position="189"/>
    </location>
</feature>
<evidence type="ECO:0000313" key="2">
    <source>
        <dbReference type="EMBL" id="EJK47312.1"/>
    </source>
</evidence>
<feature type="compositionally biased region" description="Basic and acidic residues" evidence="1">
    <location>
        <begin position="168"/>
        <end position="185"/>
    </location>
</feature>
<organism evidence="2 3">
    <name type="scientific">Thalassiosira oceanica</name>
    <name type="common">Marine diatom</name>
    <dbReference type="NCBI Taxonomy" id="159749"/>
    <lineage>
        <taxon>Eukaryota</taxon>
        <taxon>Sar</taxon>
        <taxon>Stramenopiles</taxon>
        <taxon>Ochrophyta</taxon>
        <taxon>Bacillariophyta</taxon>
        <taxon>Coscinodiscophyceae</taxon>
        <taxon>Thalassiosirophycidae</taxon>
        <taxon>Thalassiosirales</taxon>
        <taxon>Thalassiosiraceae</taxon>
        <taxon>Thalassiosira</taxon>
    </lineage>
</organism>
<sequence>MFCIGWRKEKSIYILSPSQTKLFCDRINATIKPESNEIKSRLKLTVQTQGLGENKDQNHTDEKLLLLSDRSDASVTDNADCHTRGKSGQPAAEAGGQVRKSRVQAVLAEPVLRRDDGSLNDDRHDKPVNSQHTRHDHWDDIPHDEPGVHHSHGRDPNARLGRPVSRSDVGEDERRGDAHESEERRRGRACFHLNRTHGLKGGCESKR</sequence>
<evidence type="ECO:0000256" key="1">
    <source>
        <dbReference type="SAM" id="MobiDB-lite"/>
    </source>
</evidence>